<organism evidence="7 8">
    <name type="scientific">Ridgeia piscesae</name>
    <name type="common">Tubeworm</name>
    <dbReference type="NCBI Taxonomy" id="27915"/>
    <lineage>
        <taxon>Eukaryota</taxon>
        <taxon>Metazoa</taxon>
        <taxon>Spiralia</taxon>
        <taxon>Lophotrochozoa</taxon>
        <taxon>Annelida</taxon>
        <taxon>Polychaeta</taxon>
        <taxon>Sedentaria</taxon>
        <taxon>Canalipalpata</taxon>
        <taxon>Sabellida</taxon>
        <taxon>Siboglinidae</taxon>
        <taxon>Ridgeia</taxon>
    </lineage>
</organism>
<dbReference type="Proteomes" id="UP001209878">
    <property type="component" value="Unassembled WGS sequence"/>
</dbReference>
<feature type="compositionally biased region" description="Polar residues" evidence="5">
    <location>
        <begin position="659"/>
        <end position="680"/>
    </location>
</feature>
<feature type="compositionally biased region" description="Basic and acidic residues" evidence="5">
    <location>
        <begin position="502"/>
        <end position="547"/>
    </location>
</feature>
<keyword evidence="2 4" id="KW-0863">Zinc-finger</keyword>
<feature type="compositionally biased region" description="Acidic residues" evidence="5">
    <location>
        <begin position="284"/>
        <end position="306"/>
    </location>
</feature>
<evidence type="ECO:0000256" key="2">
    <source>
        <dbReference type="ARBA" id="ARBA00022771"/>
    </source>
</evidence>
<feature type="region of interest" description="Disordered" evidence="5">
    <location>
        <begin position="487"/>
        <end position="1192"/>
    </location>
</feature>
<evidence type="ECO:0000259" key="6">
    <source>
        <dbReference type="PROSITE" id="PS50103"/>
    </source>
</evidence>
<feature type="compositionally biased region" description="Low complexity" evidence="5">
    <location>
        <begin position="852"/>
        <end position="884"/>
    </location>
</feature>
<comment type="caution">
    <text evidence="7">The sequence shown here is derived from an EMBL/GenBank/DDBJ whole genome shotgun (WGS) entry which is preliminary data.</text>
</comment>
<dbReference type="EMBL" id="JAODUO010000065">
    <property type="protein sequence ID" value="KAK2190917.1"/>
    <property type="molecule type" value="Genomic_DNA"/>
</dbReference>
<feature type="region of interest" description="Disordered" evidence="5">
    <location>
        <begin position="157"/>
        <end position="182"/>
    </location>
</feature>
<reference evidence="7" key="1">
    <citation type="journal article" date="2023" name="Mol. Biol. Evol.">
        <title>Third-Generation Sequencing Reveals the Adaptive Role of the Epigenome in Three Deep-Sea Polychaetes.</title>
        <authorList>
            <person name="Perez M."/>
            <person name="Aroh O."/>
            <person name="Sun Y."/>
            <person name="Lan Y."/>
            <person name="Juniper S.K."/>
            <person name="Young C.R."/>
            <person name="Angers B."/>
            <person name="Qian P.Y."/>
        </authorList>
    </citation>
    <scope>NUCLEOTIDE SEQUENCE</scope>
    <source>
        <strain evidence="7">R07B-5</strain>
    </source>
</reference>
<dbReference type="PANTHER" id="PTHR46582">
    <property type="entry name" value="ZINC FINGER CCCH DOMAIN-CONTAINING PROTEIN 18"/>
    <property type="match status" value="1"/>
</dbReference>
<keyword evidence="3 4" id="KW-0862">Zinc</keyword>
<dbReference type="GO" id="GO:0008270">
    <property type="term" value="F:zinc ion binding"/>
    <property type="evidence" value="ECO:0007669"/>
    <property type="project" value="UniProtKB-KW"/>
</dbReference>
<feature type="compositionally biased region" description="Acidic residues" evidence="5">
    <location>
        <begin position="1"/>
        <end position="10"/>
    </location>
</feature>
<feature type="compositionally biased region" description="Basic and acidic residues" evidence="5">
    <location>
        <begin position="1036"/>
        <end position="1051"/>
    </location>
</feature>
<evidence type="ECO:0000256" key="1">
    <source>
        <dbReference type="ARBA" id="ARBA00022723"/>
    </source>
</evidence>
<dbReference type="SUPFAM" id="SSF90229">
    <property type="entry name" value="CCCH zinc finger"/>
    <property type="match status" value="1"/>
</dbReference>
<feature type="compositionally biased region" description="Low complexity" evidence="5">
    <location>
        <begin position="681"/>
        <end position="692"/>
    </location>
</feature>
<dbReference type="InterPro" id="IPR000571">
    <property type="entry name" value="Znf_CCCH"/>
</dbReference>
<dbReference type="InterPro" id="IPR041367">
    <property type="entry name" value="Znf-CCCH_4"/>
</dbReference>
<feature type="zinc finger region" description="C3H1-type" evidence="4">
    <location>
        <begin position="317"/>
        <end position="344"/>
    </location>
</feature>
<gene>
    <name evidence="7" type="ORF">NP493_65g07071</name>
</gene>
<dbReference type="PROSITE" id="PS50103">
    <property type="entry name" value="ZF_C3H1"/>
    <property type="match status" value="1"/>
</dbReference>
<feature type="region of interest" description="Disordered" evidence="5">
    <location>
        <begin position="209"/>
        <end position="312"/>
    </location>
</feature>
<feature type="region of interest" description="Disordered" evidence="5">
    <location>
        <begin position="355"/>
        <end position="404"/>
    </location>
</feature>
<evidence type="ECO:0000256" key="3">
    <source>
        <dbReference type="ARBA" id="ARBA00022833"/>
    </source>
</evidence>
<feature type="compositionally biased region" description="Low complexity" evidence="5">
    <location>
        <begin position="591"/>
        <end position="634"/>
    </location>
</feature>
<keyword evidence="1 4" id="KW-0479">Metal-binding</keyword>
<feature type="compositionally biased region" description="Acidic residues" evidence="5">
    <location>
        <begin position="55"/>
        <end position="71"/>
    </location>
</feature>
<feature type="compositionally biased region" description="Acidic residues" evidence="5">
    <location>
        <begin position="21"/>
        <end position="30"/>
    </location>
</feature>
<dbReference type="GO" id="GO:0003723">
    <property type="term" value="F:RNA binding"/>
    <property type="evidence" value="ECO:0007669"/>
    <property type="project" value="TreeGrafter"/>
</dbReference>
<dbReference type="PANTHER" id="PTHR46582:SF1">
    <property type="entry name" value="ZINC FINGER CCCH DOMAIN-CONTAINING PROTEIN 18"/>
    <property type="match status" value="1"/>
</dbReference>
<proteinExistence type="predicted"/>
<dbReference type="Gene3D" id="4.10.1000.10">
    <property type="entry name" value="Zinc finger, CCCH-type"/>
    <property type="match status" value="1"/>
</dbReference>
<feature type="compositionally biased region" description="Basic and acidic residues" evidence="5">
    <location>
        <begin position="1135"/>
        <end position="1148"/>
    </location>
</feature>
<protein>
    <recommendedName>
        <fullName evidence="6">C3H1-type domain-containing protein</fullName>
    </recommendedName>
</protein>
<feature type="compositionally biased region" description="Basic and acidic residues" evidence="5">
    <location>
        <begin position="166"/>
        <end position="180"/>
    </location>
</feature>
<feature type="domain" description="C3H1-type" evidence="6">
    <location>
        <begin position="317"/>
        <end position="344"/>
    </location>
</feature>
<feature type="region of interest" description="Disordered" evidence="5">
    <location>
        <begin position="1"/>
        <end position="142"/>
    </location>
</feature>
<evidence type="ECO:0000256" key="5">
    <source>
        <dbReference type="SAM" id="MobiDB-lite"/>
    </source>
</evidence>
<feature type="compositionally biased region" description="Low complexity" evidence="5">
    <location>
        <begin position="779"/>
        <end position="791"/>
    </location>
</feature>
<dbReference type="InterPro" id="IPR036855">
    <property type="entry name" value="Znf_CCCH_sf"/>
</dbReference>
<sequence>MEVDEAPQEEDVGKAQKPCELSEEEEEEVETGITPPPLVTESGEHPPETSHNDSDETSGEEGELSMSEEEDSPQRNVPASPVTVTVVEGNSESGTQSELHSSDQLPEDHREGPETGAESDLEHATPSSEDNRSTNCSTIPTVDKDILYNRTQEDEPCLAKNSLGESEDHITSENPDRNVDDNIDLLASGDNDNVYHDKKCTKTSVNSVEKIGGDVGNENEKVVTKNEKQRVSKTSLHDEPVELDYEEEGIEDSESLANTGGDDSKELETGELETGEEGEHSDDSGEISDDKELDDGEVVDDDDCEEGEIKDTSGRRPFTRYVCRFYLRGHCTWGPNCRFVHPGVNDKGNYSMMDQPYMQGPPGRGAHRGPLPRGHPGPWVDMPAEPDLPPPPEEPPTETAWERGLRQAKELRMKASKRKEMEVDFEEKRMHLTLEEEKDHNKENEERTRSVVNKDPPYYEPYELDEYYDKEVHDSWRLGQYENFEVRWNREPAEYPAPYNRGPEKERMVDKRRNREMVRYSPARRVERRKEKVEKHDWVRRSEKPEQHSAPTKARVDEWQDPWQRTKSPKRKRSSTRSRSRGRPRARRSNSRGSFSSSYSSSSFSSRSRSSSSYSSYSSRSSASRSSSFSSRSSSRSKSRSPRRHNWKQSGTMAKGGASSKTNDAVPKSTVSRLGHSTNQGAAAGTLGAAIAAERKKAAQPPAASSGMRGQPSGGMRGQPPGMRSQPPGMRGQSSGGMRGQPAGNVRPQPPSSRTPNSASSRGQPPSHAPSRVQASTNSRSQPPSSRAPPSGHTTARPQPSVASRGQPPGVATLRAAPVKGPSPVSSAAATDRSRKPHRHSAMSPRERGRRSGSSSDSSHSSSVSRSSSASSIDSSTSASSGSADSEHLYRDIGSPVGSKQTVSPKKKVDKIKRDAADDKKEPKVKPKDSEKKSDKVSSGNTAGRKELYNSGRTDTKAPPPGKSASTKGTAKSSSKQQAKVPSSSSTSASVTDKPSAKSAAAAVRMQVKSTSLLKQPARMPERSDSKTKLNTAPAKQDEKSTASRNSDEKVSSSTKSVPRTAPALQAASVPATLSVQPAKTKDLLKVAGQKSSIKLTLISKSEKASSRKRPAPDSDAMPTASPVKRPAKPPVHGATKENTVRHPEKAAARPISPKGKAAVPHRPVTTSAVKNTANASGGTSAPKKSMSSRREELLKQLKAVEDAIARKRAKMN</sequence>
<dbReference type="GO" id="GO:0071011">
    <property type="term" value="C:precatalytic spliceosome"/>
    <property type="evidence" value="ECO:0007669"/>
    <property type="project" value="TreeGrafter"/>
</dbReference>
<feature type="compositionally biased region" description="Polar residues" evidence="5">
    <location>
        <begin position="1165"/>
        <end position="1180"/>
    </location>
</feature>
<evidence type="ECO:0000256" key="4">
    <source>
        <dbReference type="PROSITE-ProRule" id="PRU00723"/>
    </source>
</evidence>
<keyword evidence="8" id="KW-1185">Reference proteome</keyword>
<feature type="compositionally biased region" description="Basic and acidic residues" evidence="5">
    <location>
        <begin position="430"/>
        <end position="449"/>
    </location>
</feature>
<feature type="compositionally biased region" description="Polar residues" evidence="5">
    <location>
        <begin position="88"/>
        <end position="104"/>
    </location>
</feature>
<feature type="compositionally biased region" description="Low complexity" evidence="5">
    <location>
        <begin position="963"/>
        <end position="994"/>
    </location>
</feature>
<accession>A0AAD9UIW8</accession>
<feature type="compositionally biased region" description="Basic and acidic residues" evidence="5">
    <location>
        <begin position="218"/>
        <end position="240"/>
    </location>
</feature>
<evidence type="ECO:0000313" key="8">
    <source>
        <dbReference type="Proteomes" id="UP001209878"/>
    </source>
</evidence>
<feature type="compositionally biased region" description="Low complexity" evidence="5">
    <location>
        <begin position="368"/>
        <end position="378"/>
    </location>
</feature>
<feature type="compositionally biased region" description="Basic residues" evidence="5">
    <location>
        <begin position="635"/>
        <end position="647"/>
    </location>
</feature>
<feature type="compositionally biased region" description="Polar residues" evidence="5">
    <location>
        <begin position="125"/>
        <end position="140"/>
    </location>
</feature>
<feature type="compositionally biased region" description="Polar residues" evidence="5">
    <location>
        <begin position="754"/>
        <end position="764"/>
    </location>
</feature>
<dbReference type="AlphaFoldDB" id="A0AAD9UIW8"/>
<dbReference type="InterPro" id="IPR052647">
    <property type="entry name" value="Zinc_finger_CCCH-type"/>
</dbReference>
<name>A0AAD9UIW8_RIDPI</name>
<feature type="compositionally biased region" description="Basic residues" evidence="5">
    <location>
        <begin position="567"/>
        <end position="590"/>
    </location>
</feature>
<feature type="compositionally biased region" description="Polar residues" evidence="5">
    <location>
        <begin position="792"/>
        <end position="804"/>
    </location>
</feature>
<feature type="region of interest" description="Disordered" evidence="5">
    <location>
        <begin position="430"/>
        <end position="460"/>
    </location>
</feature>
<feature type="compositionally biased region" description="Basic and acidic residues" evidence="5">
    <location>
        <begin position="42"/>
        <end position="54"/>
    </location>
</feature>
<feature type="compositionally biased region" description="Acidic residues" evidence="5">
    <location>
        <begin position="241"/>
        <end position="254"/>
    </location>
</feature>
<dbReference type="Pfam" id="PF18044">
    <property type="entry name" value="zf-CCCH_4"/>
    <property type="match status" value="1"/>
</dbReference>
<feature type="compositionally biased region" description="Basic and acidic residues" evidence="5">
    <location>
        <begin position="912"/>
        <end position="936"/>
    </location>
</feature>
<evidence type="ECO:0000313" key="7">
    <source>
        <dbReference type="EMBL" id="KAK2190917.1"/>
    </source>
</evidence>
<feature type="compositionally biased region" description="Low complexity" evidence="5">
    <location>
        <begin position="1091"/>
        <end position="1100"/>
    </location>
</feature>